<accession>A0ABP1R1V2</accession>
<dbReference type="EMBL" id="CAXLJM020000050">
    <property type="protein sequence ID" value="CAL8114476.1"/>
    <property type="molecule type" value="Genomic_DNA"/>
</dbReference>
<name>A0ABP1R1V2_9HEXA</name>
<dbReference type="Proteomes" id="UP001642540">
    <property type="component" value="Unassembled WGS sequence"/>
</dbReference>
<feature type="region of interest" description="Disordered" evidence="1">
    <location>
        <begin position="39"/>
        <end position="264"/>
    </location>
</feature>
<sequence length="524" mass="58004">MVLANLVPHMYNLPPPRPPYKQLTLLSLVMLNRVKAAFRTNSTEDNNHTPLNQSSAPPNHVTPPNIQPTPLFPSSRQDSVLRRTSTSQPNQDSVLRRTSTLQPNQDSVLRRTSTLQPNQDSVLRRTSTLQPNQDSVLRRTSTSQPNQDSVLRRTSTSQPTQDSLVCRTATAPTSEYSEYSNTRQASQSLSAGTSPRSFTNLNLTNPNPSLHSFKNQTLRSIPEPNVESFDEEDSDSEASNRTVIPAPIPKPRPGPSRMQYTPPRQPRLTHHQLLHQAATLQLQTSHPNFNRTLLRRNTTQALTSTPAQIAHLNPPENISSIFNSHNNTNSNPFTSTESLANSSTTLPTIDQSNNSTTETFATADEETFQTSGDNTSSSASTSHSTTRSNTPTTQLVIASTDNYPQSTTLFTNSTFSQEQQRNTTLSQTRPSDTTASQEQQSTSTFSQTQPSDTTASQEQQSNTTLSQTRPSTSTARQEQQSNPTSTQRQHYISTSNQEQPYNSTSRQGQHNIYTSETTPDLNPN</sequence>
<feature type="compositionally biased region" description="Low complexity" evidence="1">
    <location>
        <begin position="199"/>
        <end position="208"/>
    </location>
</feature>
<feature type="compositionally biased region" description="Polar residues" evidence="1">
    <location>
        <begin position="455"/>
        <end position="524"/>
    </location>
</feature>
<protein>
    <submittedName>
        <fullName evidence="2">Uncharacterized protein</fullName>
    </submittedName>
</protein>
<feature type="compositionally biased region" description="Polar residues" evidence="1">
    <location>
        <begin position="320"/>
        <end position="355"/>
    </location>
</feature>
<feature type="compositionally biased region" description="Polar residues" evidence="1">
    <location>
        <begin position="72"/>
        <end position="163"/>
    </location>
</feature>
<feature type="region of interest" description="Disordered" evidence="1">
    <location>
        <begin position="320"/>
        <end position="393"/>
    </location>
</feature>
<feature type="compositionally biased region" description="Polar residues" evidence="1">
    <location>
        <begin position="39"/>
        <end position="57"/>
    </location>
</feature>
<organism evidence="2 3">
    <name type="scientific">Orchesella dallaii</name>
    <dbReference type="NCBI Taxonomy" id="48710"/>
    <lineage>
        <taxon>Eukaryota</taxon>
        <taxon>Metazoa</taxon>
        <taxon>Ecdysozoa</taxon>
        <taxon>Arthropoda</taxon>
        <taxon>Hexapoda</taxon>
        <taxon>Collembola</taxon>
        <taxon>Entomobryomorpha</taxon>
        <taxon>Entomobryoidea</taxon>
        <taxon>Orchesellidae</taxon>
        <taxon>Orchesellinae</taxon>
        <taxon>Orchesella</taxon>
    </lineage>
</organism>
<feature type="compositionally biased region" description="Polar residues" evidence="1">
    <location>
        <begin position="407"/>
        <end position="432"/>
    </location>
</feature>
<feature type="compositionally biased region" description="Polar residues" evidence="1">
    <location>
        <begin position="170"/>
        <end position="198"/>
    </location>
</feature>
<comment type="caution">
    <text evidence="2">The sequence shown here is derived from an EMBL/GenBank/DDBJ whole genome shotgun (WGS) entry which is preliminary data.</text>
</comment>
<evidence type="ECO:0000313" key="3">
    <source>
        <dbReference type="Proteomes" id="UP001642540"/>
    </source>
</evidence>
<keyword evidence="3" id="KW-1185">Reference proteome</keyword>
<feature type="compositionally biased region" description="Polar residues" evidence="1">
    <location>
        <begin position="209"/>
        <end position="219"/>
    </location>
</feature>
<gene>
    <name evidence="2" type="ORF">ODALV1_LOCUS16481</name>
</gene>
<proteinExistence type="predicted"/>
<feature type="compositionally biased region" description="Low complexity" evidence="1">
    <location>
        <begin position="433"/>
        <end position="454"/>
    </location>
</feature>
<feature type="compositionally biased region" description="Low complexity" evidence="1">
    <location>
        <begin position="356"/>
        <end position="393"/>
    </location>
</feature>
<reference evidence="2 3" key="1">
    <citation type="submission" date="2024-08" db="EMBL/GenBank/DDBJ databases">
        <authorList>
            <person name="Cucini C."/>
            <person name="Frati F."/>
        </authorList>
    </citation>
    <scope>NUCLEOTIDE SEQUENCE [LARGE SCALE GENOMIC DNA]</scope>
</reference>
<evidence type="ECO:0000256" key="1">
    <source>
        <dbReference type="SAM" id="MobiDB-lite"/>
    </source>
</evidence>
<feature type="region of interest" description="Disordered" evidence="1">
    <location>
        <begin position="407"/>
        <end position="524"/>
    </location>
</feature>
<evidence type="ECO:0000313" key="2">
    <source>
        <dbReference type="EMBL" id="CAL8114476.1"/>
    </source>
</evidence>